<evidence type="ECO:0000256" key="1">
    <source>
        <dbReference type="SAM" id="Phobius"/>
    </source>
</evidence>
<name>A0AAW3EHP0_9GAMM</name>
<feature type="transmembrane region" description="Helical" evidence="1">
    <location>
        <begin position="15"/>
        <end position="39"/>
    </location>
</feature>
<keyword evidence="1" id="KW-1133">Transmembrane helix</keyword>
<feature type="transmembrane region" description="Helical" evidence="1">
    <location>
        <begin position="130"/>
        <end position="151"/>
    </location>
</feature>
<evidence type="ECO:0000313" key="5">
    <source>
        <dbReference type="Proteomes" id="UP000029436"/>
    </source>
</evidence>
<proteinExistence type="predicted"/>
<keyword evidence="1" id="KW-0472">Membrane</keyword>
<keyword evidence="5" id="KW-1185">Reference proteome</keyword>
<keyword evidence="1" id="KW-0812">Transmembrane</keyword>
<sequence>MNYQSTPLFIYTVRIFFTICLCGALAVAGISAPVFYLLAMKLAYPVILSLRLHSLSEKGIAFLPKEKSEWMVYVHGIPVRETRTSFTNPYFFSAESMRTFSLRAYTGKLLIQICAVILLVQQTMAVNWPWLYLGVVIVALWFAYALAMTVIELVSIMRDRWFIEKLVSPSQSEWYGGYINFRDYRVAVFERLLSLK</sequence>
<evidence type="ECO:0008006" key="6">
    <source>
        <dbReference type="Google" id="ProtNLM"/>
    </source>
</evidence>
<gene>
    <name evidence="2" type="ORF">JV38_11700</name>
    <name evidence="3" type="ORF">KU73_13265</name>
</gene>
<evidence type="ECO:0000313" key="3">
    <source>
        <dbReference type="EMBL" id="KGA28211.1"/>
    </source>
</evidence>
<feature type="transmembrane region" description="Helical" evidence="1">
    <location>
        <begin position="105"/>
        <end position="124"/>
    </location>
</feature>
<dbReference type="EMBL" id="JQHP01000005">
    <property type="protein sequence ID" value="KFX06376.1"/>
    <property type="molecule type" value="Genomic_DNA"/>
</dbReference>
<dbReference type="EMBL" id="JQOH01000005">
    <property type="protein sequence ID" value="KGA28211.1"/>
    <property type="molecule type" value="Genomic_DNA"/>
</dbReference>
<protein>
    <recommendedName>
        <fullName evidence="6">Inner membrane protein</fullName>
    </recommendedName>
</protein>
<accession>A0AAW3EHP0</accession>
<dbReference type="Proteomes" id="UP000029257">
    <property type="component" value="Unassembled WGS sequence"/>
</dbReference>
<evidence type="ECO:0000313" key="4">
    <source>
        <dbReference type="Proteomes" id="UP000029257"/>
    </source>
</evidence>
<dbReference type="AlphaFoldDB" id="A0AAW3EHP0"/>
<organism evidence="2 4">
    <name type="scientific">Pectobacterium wasabiae</name>
    <dbReference type="NCBI Taxonomy" id="55208"/>
    <lineage>
        <taxon>Bacteria</taxon>
        <taxon>Pseudomonadati</taxon>
        <taxon>Pseudomonadota</taxon>
        <taxon>Gammaproteobacteria</taxon>
        <taxon>Enterobacterales</taxon>
        <taxon>Pectobacteriaceae</taxon>
        <taxon>Pectobacterium</taxon>
    </lineage>
</organism>
<evidence type="ECO:0000313" key="2">
    <source>
        <dbReference type="EMBL" id="KFX06376.1"/>
    </source>
</evidence>
<dbReference type="Proteomes" id="UP000029436">
    <property type="component" value="Unassembled WGS sequence"/>
</dbReference>
<comment type="caution">
    <text evidence="2">The sequence shown here is derived from an EMBL/GenBank/DDBJ whole genome shotgun (WGS) entry which is preliminary data.</text>
</comment>
<dbReference type="RefSeq" id="WP_039478403.1">
    <property type="nucleotide sequence ID" value="NZ_JQHP01000005.1"/>
</dbReference>
<reference evidence="4 5" key="1">
    <citation type="submission" date="2014-08" db="EMBL/GenBank/DDBJ databases">
        <title>Genome sequences of NCPPB Pectobacterium isolates.</title>
        <authorList>
            <person name="Glover R.H."/>
            <person name="Sapp M."/>
            <person name="Elphinstone J."/>
        </authorList>
    </citation>
    <scope>NUCLEOTIDE SEQUENCE [LARGE SCALE GENOMIC DNA]</scope>
    <source>
        <strain evidence="2 4">NCPPB 3701</strain>
        <strain evidence="3 5">NCPPB3702</strain>
    </source>
</reference>